<evidence type="ECO:0000313" key="2">
    <source>
        <dbReference type="EMBL" id="AIF71868.1"/>
    </source>
</evidence>
<proteinExistence type="predicted"/>
<organism evidence="2 3">
    <name type="scientific">Escherichia phage vB_EcoP_SU10</name>
    <dbReference type="NCBI Taxonomy" id="1519788"/>
    <lineage>
        <taxon>Viruses</taxon>
        <taxon>Duplodnaviria</taxon>
        <taxon>Heunggongvirae</taxon>
        <taxon>Uroviricota</taxon>
        <taxon>Caudoviricetes</taxon>
        <taxon>Mktvariviridae</taxon>
        <taxon>Gordonclarkvirinae</taxon>
        <taxon>Kuravirus</taxon>
        <taxon>Kuravirus CHD5UKE1</taxon>
        <taxon>Kuravirus SU10</taxon>
    </lineage>
</organism>
<feature type="region of interest" description="Disordered" evidence="1">
    <location>
        <begin position="1"/>
        <end position="57"/>
    </location>
</feature>
<evidence type="ECO:0000256" key="1">
    <source>
        <dbReference type="SAM" id="MobiDB-lite"/>
    </source>
</evidence>
<protein>
    <submittedName>
        <fullName evidence="2">Uncharacterized protein</fullName>
    </submittedName>
</protein>
<dbReference type="EMBL" id="KM044272">
    <property type="protein sequence ID" value="AIF71868.1"/>
    <property type="molecule type" value="Genomic_DNA"/>
</dbReference>
<keyword evidence="3" id="KW-1185">Reference proteome</keyword>
<dbReference type="RefSeq" id="YP_009152968.1">
    <property type="nucleotide sequence ID" value="NC_027395.1"/>
</dbReference>
<dbReference type="KEGG" id="vg:24725317"/>
<accession>A0A0B4N1R0</accession>
<dbReference type="Proteomes" id="UP000031602">
    <property type="component" value="Segment"/>
</dbReference>
<feature type="compositionally biased region" description="Basic residues" evidence="1">
    <location>
        <begin position="30"/>
        <end position="39"/>
    </location>
</feature>
<dbReference type="GeneID" id="24725317"/>
<gene>
    <name evidence="2" type="ORF">SU10_0117</name>
</gene>
<reference evidence="2 3" key="1">
    <citation type="journal article" date="2014" name="PLoS ONE">
        <title>Genomic, Proteomic, Morphological, and Phylogenetic Analyses of vB_EcoP_SU10, a Podoviridae Phage with C3 Morphology.</title>
        <authorList>
            <person name="Mirzaei M.K."/>
            <person name="Eriksson H."/>
            <person name="Kasuga K."/>
            <person name="Haggard-Ljungquist E."/>
            <person name="Nilsson A.S."/>
        </authorList>
    </citation>
    <scope>NUCLEOTIDE SEQUENCE [LARGE SCALE GENOMIC DNA]</scope>
</reference>
<name>A0A0B4N1R0_9CAUD</name>
<dbReference type="OrthoDB" id="12168at10239"/>
<sequence length="147" mass="16458">MAKSKISMKGGRCFSISELEKEKPKATNHVSKRSLKRRAAKAEAESHVPSSVAKRVGHRVHRADALLLADHKRSLLQSGGAKTEEEKKLEIFCNGRTRGKQKFKGSTKDPQAFPKTSQCAPDVFYADSKHKWGVEKYIDPIKEARVK</sequence>
<evidence type="ECO:0000313" key="3">
    <source>
        <dbReference type="Proteomes" id="UP000031602"/>
    </source>
</evidence>